<dbReference type="AlphaFoldDB" id="A0A9N7UC07"/>
<gene>
    <name evidence="2" type="ORF">PLEPLA_LOCUS16222</name>
</gene>
<accession>A0A9N7UC07</accession>
<reference evidence="2" key="1">
    <citation type="submission" date="2020-03" db="EMBL/GenBank/DDBJ databases">
        <authorList>
            <person name="Weist P."/>
        </authorList>
    </citation>
    <scope>NUCLEOTIDE SEQUENCE</scope>
</reference>
<comment type="caution">
    <text evidence="2">The sequence shown here is derived from an EMBL/GenBank/DDBJ whole genome shotgun (WGS) entry which is preliminary data.</text>
</comment>
<dbReference type="Proteomes" id="UP001153269">
    <property type="component" value="Unassembled WGS sequence"/>
</dbReference>
<protein>
    <submittedName>
        <fullName evidence="2">Uncharacterized protein</fullName>
    </submittedName>
</protein>
<evidence type="ECO:0000313" key="2">
    <source>
        <dbReference type="EMBL" id="CAB1428256.1"/>
    </source>
</evidence>
<evidence type="ECO:0000256" key="1">
    <source>
        <dbReference type="SAM" id="MobiDB-lite"/>
    </source>
</evidence>
<name>A0A9N7UC07_PLEPL</name>
<feature type="region of interest" description="Disordered" evidence="1">
    <location>
        <begin position="1"/>
        <end position="31"/>
    </location>
</feature>
<dbReference type="EMBL" id="CADEAL010001035">
    <property type="protein sequence ID" value="CAB1428256.1"/>
    <property type="molecule type" value="Genomic_DNA"/>
</dbReference>
<organism evidence="2 3">
    <name type="scientific">Pleuronectes platessa</name>
    <name type="common">European plaice</name>
    <dbReference type="NCBI Taxonomy" id="8262"/>
    <lineage>
        <taxon>Eukaryota</taxon>
        <taxon>Metazoa</taxon>
        <taxon>Chordata</taxon>
        <taxon>Craniata</taxon>
        <taxon>Vertebrata</taxon>
        <taxon>Euteleostomi</taxon>
        <taxon>Actinopterygii</taxon>
        <taxon>Neopterygii</taxon>
        <taxon>Teleostei</taxon>
        <taxon>Neoteleostei</taxon>
        <taxon>Acanthomorphata</taxon>
        <taxon>Carangaria</taxon>
        <taxon>Pleuronectiformes</taxon>
        <taxon>Pleuronectoidei</taxon>
        <taxon>Pleuronectidae</taxon>
        <taxon>Pleuronectes</taxon>
    </lineage>
</organism>
<proteinExistence type="predicted"/>
<keyword evidence="3" id="KW-1185">Reference proteome</keyword>
<sequence length="114" mass="12277">MAEVRAVARTQSSNGASLRASPGSAASLAVNSPPPHRILLLVTAPAPVPPSRQSHAPVAVLQDGGFQCSWLHIISIRKRNISVHRLFESMREPGAVDTETRKLFPRGLFMSVSE</sequence>
<evidence type="ECO:0000313" key="3">
    <source>
        <dbReference type="Proteomes" id="UP001153269"/>
    </source>
</evidence>